<comment type="caution">
    <text evidence="1">The sequence shown here is derived from an EMBL/GenBank/DDBJ whole genome shotgun (WGS) entry which is preliminary data.</text>
</comment>
<gene>
    <name evidence="1" type="ORF">LCGC14_1646440</name>
</gene>
<organism evidence="1">
    <name type="scientific">marine sediment metagenome</name>
    <dbReference type="NCBI Taxonomy" id="412755"/>
    <lineage>
        <taxon>unclassified sequences</taxon>
        <taxon>metagenomes</taxon>
        <taxon>ecological metagenomes</taxon>
    </lineage>
</organism>
<name>A0A0F9IKL3_9ZZZZ</name>
<protein>
    <submittedName>
        <fullName evidence="1">Uncharacterized protein</fullName>
    </submittedName>
</protein>
<reference evidence="1" key="1">
    <citation type="journal article" date="2015" name="Nature">
        <title>Complex archaea that bridge the gap between prokaryotes and eukaryotes.</title>
        <authorList>
            <person name="Spang A."/>
            <person name="Saw J.H."/>
            <person name="Jorgensen S.L."/>
            <person name="Zaremba-Niedzwiedzka K."/>
            <person name="Martijn J."/>
            <person name="Lind A.E."/>
            <person name="van Eijk R."/>
            <person name="Schleper C."/>
            <person name="Guy L."/>
            <person name="Ettema T.J."/>
        </authorList>
    </citation>
    <scope>NUCLEOTIDE SEQUENCE</scope>
</reference>
<evidence type="ECO:0000313" key="1">
    <source>
        <dbReference type="EMBL" id="KKM20344.1"/>
    </source>
</evidence>
<accession>A0A0F9IKL3</accession>
<dbReference type="EMBL" id="LAZR01013787">
    <property type="protein sequence ID" value="KKM20344.1"/>
    <property type="molecule type" value="Genomic_DNA"/>
</dbReference>
<proteinExistence type="predicted"/>
<sequence>MNEEEFLKEHPSLKGRIIYSQRFTTTPERNQGYFDSEEDPIPSVEIGKIHKTQLDKQKVKEVIDRITHLSRKGFRITESDIFEYKKELGL</sequence>
<dbReference type="AlphaFoldDB" id="A0A0F9IKL3"/>